<organism evidence="1 2">
    <name type="scientific">Asanoa siamensis</name>
    <dbReference type="NCBI Taxonomy" id="926357"/>
    <lineage>
        <taxon>Bacteria</taxon>
        <taxon>Bacillati</taxon>
        <taxon>Actinomycetota</taxon>
        <taxon>Actinomycetes</taxon>
        <taxon>Micromonosporales</taxon>
        <taxon>Micromonosporaceae</taxon>
        <taxon>Asanoa</taxon>
    </lineage>
</organism>
<keyword evidence="2" id="KW-1185">Reference proteome</keyword>
<proteinExistence type="predicted"/>
<protein>
    <submittedName>
        <fullName evidence="1">Uncharacterized protein</fullName>
    </submittedName>
</protein>
<dbReference type="RefSeq" id="WP_203717623.1">
    <property type="nucleotide sequence ID" value="NZ_BONE01000069.1"/>
</dbReference>
<evidence type="ECO:0000313" key="2">
    <source>
        <dbReference type="Proteomes" id="UP000604117"/>
    </source>
</evidence>
<dbReference type="EMBL" id="BONE01000069">
    <property type="protein sequence ID" value="GIF76760.1"/>
    <property type="molecule type" value="Genomic_DNA"/>
</dbReference>
<reference evidence="1 2" key="1">
    <citation type="submission" date="2021-01" db="EMBL/GenBank/DDBJ databases">
        <title>Whole genome shotgun sequence of Asanoa siamensis NBRC 107932.</title>
        <authorList>
            <person name="Komaki H."/>
            <person name="Tamura T."/>
        </authorList>
    </citation>
    <scope>NUCLEOTIDE SEQUENCE [LARGE SCALE GENOMIC DNA]</scope>
    <source>
        <strain evidence="1 2">NBRC 107932</strain>
    </source>
</reference>
<accession>A0ABQ4CZR2</accession>
<gene>
    <name evidence="1" type="ORF">Asi02nite_62780</name>
</gene>
<comment type="caution">
    <text evidence="1">The sequence shown here is derived from an EMBL/GenBank/DDBJ whole genome shotgun (WGS) entry which is preliminary data.</text>
</comment>
<evidence type="ECO:0000313" key="1">
    <source>
        <dbReference type="EMBL" id="GIF76760.1"/>
    </source>
</evidence>
<name>A0ABQ4CZR2_9ACTN</name>
<dbReference type="Proteomes" id="UP000604117">
    <property type="component" value="Unassembled WGS sequence"/>
</dbReference>
<sequence>MSTDLEITLNARLRPTDRGERYEDALAAALDERRIRHDFTGGGTLLSPDREPTYCDITLTIRGDVEAAVALAVATLEKAGAPKGSRIQVEESDTREFGTTEGVAVYLNGTDLPDEVYENNDVNELIARLLGRLGTDGHMQSWWQGPRETALYLYGPSAPRIEALSRELLADFPLAQRCRIVPLSTTLPPRG</sequence>